<organism evidence="4 5">
    <name type="scientific">Parashewanella curva</name>
    <dbReference type="NCBI Taxonomy" id="2338552"/>
    <lineage>
        <taxon>Bacteria</taxon>
        <taxon>Pseudomonadati</taxon>
        <taxon>Pseudomonadota</taxon>
        <taxon>Gammaproteobacteria</taxon>
        <taxon>Alteromonadales</taxon>
        <taxon>Shewanellaceae</taxon>
        <taxon>Parashewanella</taxon>
    </lineage>
</organism>
<accession>A0A3L8PYF1</accession>
<feature type="binding site" evidence="2">
    <location>
        <begin position="219"/>
        <end position="221"/>
    </location>
    <ligand>
        <name>substrate</name>
    </ligand>
</feature>
<comment type="function">
    <text evidence="2">Catalyzes the sequential condensation of isopentenyl diphosphate (IPP) with (2E,6E)-farnesyl diphosphate (E,E-FPP) to yield (2Z,6Z,10Z,14Z,18Z,22Z,26Z,30Z,34E,38E)-undecaprenyl diphosphate (di-trans,octa-cis-UPP). UPP is the precursor of glycosyl carrier lipid in the biosynthesis of bacterial cell wall polysaccharide components such as peptidoglycan and lipopolysaccharide.</text>
</comment>
<dbReference type="SUPFAM" id="SSF64005">
    <property type="entry name" value="Undecaprenyl diphosphate synthase"/>
    <property type="match status" value="1"/>
</dbReference>
<reference evidence="4 5" key="1">
    <citation type="submission" date="2018-09" db="EMBL/GenBank/DDBJ databases">
        <title>Phylogeny of the Shewanellaceae, and recommendation for two new genera, Pseudoshewanella and Parashewanella.</title>
        <authorList>
            <person name="Wang G."/>
        </authorList>
    </citation>
    <scope>NUCLEOTIDE SEQUENCE [LARGE SCALE GENOMIC DNA]</scope>
    <source>
        <strain evidence="4 5">C51</strain>
    </source>
</reference>
<feature type="binding site" evidence="2">
    <location>
        <position position="50"/>
    </location>
    <ligand>
        <name>substrate</name>
    </ligand>
</feature>
<sequence>MSSIKDFESEDAVVDKSNRESGALPQQIVELIKQAAPQHVAIIMDGNGRWAQAKGQPRVMGHRAGVKAVRRAVSTAREMGIKSLTLFAFSSENWRRPEQEVGLLMELFITVLQREIKLLHKNGVRLNIIGDTSRFAERLQKQIKKAEEKTADNNALILNVAANYGGRWDILQATQALSKKVASGEMTADEITETDMFDLLSMSDQPEVDLMIRTGGDYRISNFILWQAAYAELEFIDTLWPDFDEDVFHRALLSFTRRQRRFGLTGQQIDELQESS</sequence>
<dbReference type="RefSeq" id="WP_121838911.1">
    <property type="nucleotide sequence ID" value="NZ_ML014775.1"/>
</dbReference>
<feature type="coiled-coil region" evidence="3">
    <location>
        <begin position="129"/>
        <end position="156"/>
    </location>
</feature>
<dbReference type="InterPro" id="IPR001441">
    <property type="entry name" value="UPP_synth-like"/>
</dbReference>
<dbReference type="NCBIfam" id="TIGR00055">
    <property type="entry name" value="uppS"/>
    <property type="match status" value="1"/>
</dbReference>
<evidence type="ECO:0000256" key="2">
    <source>
        <dbReference type="HAMAP-Rule" id="MF_01139"/>
    </source>
</evidence>
<comment type="catalytic activity">
    <reaction evidence="2">
        <text>8 isopentenyl diphosphate + (2E,6E)-farnesyl diphosphate = di-trans,octa-cis-undecaprenyl diphosphate + 8 diphosphate</text>
        <dbReference type="Rhea" id="RHEA:27551"/>
        <dbReference type="ChEBI" id="CHEBI:33019"/>
        <dbReference type="ChEBI" id="CHEBI:58405"/>
        <dbReference type="ChEBI" id="CHEBI:128769"/>
        <dbReference type="ChEBI" id="CHEBI:175763"/>
        <dbReference type="EC" id="2.5.1.31"/>
    </reaction>
</comment>
<comment type="caution">
    <text evidence="4">The sequence shown here is derived from an EMBL/GenBank/DDBJ whole genome shotgun (WGS) entry which is preliminary data.</text>
</comment>
<feature type="active site" evidence="2">
    <location>
        <position position="45"/>
    </location>
</feature>
<dbReference type="HAMAP" id="MF_01139">
    <property type="entry name" value="ISPT"/>
    <property type="match status" value="1"/>
</dbReference>
<dbReference type="GO" id="GO:0016094">
    <property type="term" value="P:polyprenol biosynthetic process"/>
    <property type="evidence" value="ECO:0007669"/>
    <property type="project" value="TreeGrafter"/>
</dbReference>
<feature type="active site" description="Proton acceptor" evidence="2">
    <location>
        <position position="93"/>
    </location>
</feature>
<feature type="binding site" evidence="2">
    <location>
        <position position="94"/>
    </location>
    <ligand>
        <name>substrate</name>
    </ligand>
</feature>
<evidence type="ECO:0000256" key="1">
    <source>
        <dbReference type="ARBA" id="ARBA00022679"/>
    </source>
</evidence>
<keyword evidence="2" id="KW-0460">Magnesium</keyword>
<dbReference type="CDD" id="cd00475">
    <property type="entry name" value="Cis_IPPS"/>
    <property type="match status" value="1"/>
</dbReference>
<dbReference type="EMBL" id="QZEI01000026">
    <property type="protein sequence ID" value="RLV59849.1"/>
    <property type="molecule type" value="Genomic_DNA"/>
</dbReference>
<dbReference type="GO" id="GO:0008834">
    <property type="term" value="F:ditrans,polycis-undecaprenyl-diphosphate synthase [(2E,6E)-farnesyl-diphosphate specific] activity"/>
    <property type="evidence" value="ECO:0007669"/>
    <property type="project" value="UniProtKB-UniRule"/>
</dbReference>
<dbReference type="OrthoDB" id="4191603at2"/>
<keyword evidence="2" id="KW-0961">Cell wall biogenesis/degradation</keyword>
<dbReference type="GO" id="GO:0005829">
    <property type="term" value="C:cytosol"/>
    <property type="evidence" value="ECO:0007669"/>
    <property type="project" value="TreeGrafter"/>
</dbReference>
<dbReference type="GO" id="GO:0008360">
    <property type="term" value="P:regulation of cell shape"/>
    <property type="evidence" value="ECO:0007669"/>
    <property type="project" value="UniProtKB-KW"/>
</dbReference>
<proteinExistence type="inferred from homology"/>
<dbReference type="InterPro" id="IPR036424">
    <property type="entry name" value="UPP_synth-like_sf"/>
</dbReference>
<dbReference type="Pfam" id="PF01255">
    <property type="entry name" value="Prenyltransf"/>
    <property type="match status" value="1"/>
</dbReference>
<evidence type="ECO:0000313" key="5">
    <source>
        <dbReference type="Proteomes" id="UP000281474"/>
    </source>
</evidence>
<evidence type="ECO:0000313" key="4">
    <source>
        <dbReference type="EMBL" id="RLV59849.1"/>
    </source>
</evidence>
<feature type="binding site" evidence="2">
    <location>
        <position position="58"/>
    </location>
    <ligand>
        <name>substrate</name>
    </ligand>
</feature>
<dbReference type="GO" id="GO:0071555">
    <property type="term" value="P:cell wall organization"/>
    <property type="evidence" value="ECO:0007669"/>
    <property type="project" value="UniProtKB-KW"/>
</dbReference>
<keyword evidence="1 2" id="KW-0808">Transferase</keyword>
<comment type="similarity">
    <text evidence="2">Belongs to the UPP synthase family.</text>
</comment>
<dbReference type="GO" id="GO:0000287">
    <property type="term" value="F:magnesium ion binding"/>
    <property type="evidence" value="ECO:0007669"/>
    <property type="project" value="UniProtKB-UniRule"/>
</dbReference>
<name>A0A3L8PYF1_9GAMM</name>
<feature type="binding site" evidence="2">
    <location>
        <begin position="90"/>
        <end position="92"/>
    </location>
    <ligand>
        <name>substrate</name>
    </ligand>
</feature>
<comment type="cofactor">
    <cofactor evidence="2">
        <name>Mg(2+)</name>
        <dbReference type="ChEBI" id="CHEBI:18420"/>
    </cofactor>
    <text evidence="2">Binds 2 magnesium ions per subunit.</text>
</comment>
<keyword evidence="2" id="KW-0133">Cell shape</keyword>
<dbReference type="EC" id="2.5.1.31" evidence="2"/>
<keyword evidence="5" id="KW-1185">Reference proteome</keyword>
<keyword evidence="2" id="KW-0573">Peptidoglycan synthesis</keyword>
<comment type="subunit">
    <text evidence="2">Homodimer.</text>
</comment>
<dbReference type="PANTHER" id="PTHR10291:SF0">
    <property type="entry name" value="DEHYDRODOLICHYL DIPHOSPHATE SYNTHASE 2"/>
    <property type="match status" value="1"/>
</dbReference>
<dbReference type="PANTHER" id="PTHR10291">
    <property type="entry name" value="DEHYDRODOLICHYL DIPHOSPHATE SYNTHASE FAMILY MEMBER"/>
    <property type="match status" value="1"/>
</dbReference>
<feature type="binding site" evidence="2">
    <location>
        <begin position="46"/>
        <end position="49"/>
    </location>
    <ligand>
        <name>substrate</name>
    </ligand>
</feature>
<feature type="binding site" evidence="2">
    <location>
        <position position="213"/>
    </location>
    <ligand>
        <name>substrate</name>
    </ligand>
</feature>
<feature type="binding site" evidence="2">
    <location>
        <position position="232"/>
    </location>
    <ligand>
        <name>Mg(2+)</name>
        <dbReference type="ChEBI" id="CHEBI:18420"/>
    </ligand>
</feature>
<dbReference type="FunFam" id="3.40.1180.10:FF:000001">
    <property type="entry name" value="(2E,6E)-farnesyl-diphosphate-specific ditrans,polycis-undecaprenyl-diphosphate synthase"/>
    <property type="match status" value="1"/>
</dbReference>
<keyword evidence="2" id="KW-0479">Metal-binding</keyword>
<evidence type="ECO:0000256" key="3">
    <source>
        <dbReference type="SAM" id="Coils"/>
    </source>
</evidence>
<dbReference type="AlphaFoldDB" id="A0A3L8PYF1"/>
<dbReference type="Proteomes" id="UP000281474">
    <property type="component" value="Unassembled WGS sequence"/>
</dbReference>
<protein>
    <recommendedName>
        <fullName evidence="2">Ditrans,polycis-undecaprenyl-diphosphate synthase ((2E,6E)-farnesyl-diphosphate specific)</fullName>
        <ecNumber evidence="2">2.5.1.31</ecNumber>
    </recommendedName>
    <alternativeName>
        <fullName evidence="2">Ditrans,polycis-undecaprenylcistransferase</fullName>
    </alternativeName>
    <alternativeName>
        <fullName evidence="2">Undecaprenyl diphosphate synthase</fullName>
        <shortName evidence="2">UDS</shortName>
    </alternativeName>
    <alternativeName>
        <fullName evidence="2">Undecaprenyl pyrophosphate synthase</fullName>
        <shortName evidence="2">UPP synthase</shortName>
    </alternativeName>
</protein>
<feature type="binding site" evidence="2">
    <location>
        <position position="45"/>
    </location>
    <ligand>
        <name>Mg(2+)</name>
        <dbReference type="ChEBI" id="CHEBI:18420"/>
    </ligand>
</feature>
<keyword evidence="3" id="KW-0175">Coiled coil</keyword>
<dbReference type="GO" id="GO:0009252">
    <property type="term" value="P:peptidoglycan biosynthetic process"/>
    <property type="evidence" value="ECO:0007669"/>
    <property type="project" value="UniProtKB-UniRule"/>
</dbReference>
<feature type="binding site" evidence="2">
    <location>
        <position position="96"/>
    </location>
    <ligand>
        <name>substrate</name>
    </ligand>
</feature>
<dbReference type="Gene3D" id="3.40.1180.10">
    <property type="entry name" value="Decaprenyl diphosphate synthase-like"/>
    <property type="match status" value="1"/>
</dbReference>
<gene>
    <name evidence="2 4" type="primary">uppS</name>
    <name evidence="4" type="ORF">D5018_10120</name>
</gene>
<feature type="binding site" evidence="2">
    <location>
        <position position="62"/>
    </location>
    <ligand>
        <name>substrate</name>
    </ligand>
</feature>